<dbReference type="AlphaFoldDB" id="X0UMG2"/>
<name>X0UMG2_9ZZZZ</name>
<dbReference type="EMBL" id="BARS01023875">
    <property type="protein sequence ID" value="GAG01498.1"/>
    <property type="molecule type" value="Genomic_DNA"/>
</dbReference>
<sequence>FNDAVMARFVSEIEFKRSNAKTTSSAYLYLKKKGLI</sequence>
<evidence type="ECO:0000313" key="1">
    <source>
        <dbReference type="EMBL" id="GAG01498.1"/>
    </source>
</evidence>
<accession>X0UMG2</accession>
<gene>
    <name evidence="1" type="ORF">S01H1_37981</name>
</gene>
<protein>
    <submittedName>
        <fullName evidence="1">Uncharacterized protein</fullName>
    </submittedName>
</protein>
<reference evidence="1" key="1">
    <citation type="journal article" date="2014" name="Front. Microbiol.">
        <title>High frequency of phylogenetically diverse reductive dehalogenase-homologous genes in deep subseafloor sedimentary metagenomes.</title>
        <authorList>
            <person name="Kawai M."/>
            <person name="Futagami T."/>
            <person name="Toyoda A."/>
            <person name="Takaki Y."/>
            <person name="Nishi S."/>
            <person name="Hori S."/>
            <person name="Arai W."/>
            <person name="Tsubouchi T."/>
            <person name="Morono Y."/>
            <person name="Uchiyama I."/>
            <person name="Ito T."/>
            <person name="Fujiyama A."/>
            <person name="Inagaki F."/>
            <person name="Takami H."/>
        </authorList>
    </citation>
    <scope>NUCLEOTIDE SEQUENCE</scope>
    <source>
        <strain evidence="1">Expedition CK06-06</strain>
    </source>
</reference>
<feature type="non-terminal residue" evidence="1">
    <location>
        <position position="1"/>
    </location>
</feature>
<proteinExistence type="predicted"/>
<comment type="caution">
    <text evidence="1">The sequence shown here is derived from an EMBL/GenBank/DDBJ whole genome shotgun (WGS) entry which is preliminary data.</text>
</comment>
<organism evidence="1">
    <name type="scientific">marine sediment metagenome</name>
    <dbReference type="NCBI Taxonomy" id="412755"/>
    <lineage>
        <taxon>unclassified sequences</taxon>
        <taxon>metagenomes</taxon>
        <taxon>ecological metagenomes</taxon>
    </lineage>
</organism>